<feature type="region of interest" description="Disordered" evidence="1">
    <location>
        <begin position="97"/>
        <end position="134"/>
    </location>
</feature>
<accession>A0ABZ1D614</accession>
<gene>
    <name evidence="2" type="ORF">IL334_005057</name>
</gene>
<feature type="compositionally biased region" description="Low complexity" evidence="1">
    <location>
        <begin position="105"/>
        <end position="116"/>
    </location>
</feature>
<evidence type="ECO:0000313" key="2">
    <source>
        <dbReference type="EMBL" id="WRT68082.1"/>
    </source>
</evidence>
<organism evidence="2 3">
    <name type="scientific">Kwoniella shivajii</name>
    <dbReference type="NCBI Taxonomy" id="564305"/>
    <lineage>
        <taxon>Eukaryota</taxon>
        <taxon>Fungi</taxon>
        <taxon>Dikarya</taxon>
        <taxon>Basidiomycota</taxon>
        <taxon>Agaricomycotina</taxon>
        <taxon>Tremellomycetes</taxon>
        <taxon>Tremellales</taxon>
        <taxon>Cryptococcaceae</taxon>
        <taxon>Kwoniella</taxon>
    </lineage>
</organism>
<protein>
    <recommendedName>
        <fullName evidence="4">SH3 domain-containing protein</fullName>
    </recommendedName>
</protein>
<sequence>MSNSHLAVTAQNSSVSLKNDFNITAYHASISQHYHSLLQSFPTPKIRLDQSDLEASSSSLHSKYHSTGKALPPKDSLLDPNMEIQVLIEDCKSAPIETKPTENVSDTSSSRCGSSSIATQHTRTNTINSKGSDIIPRGRSRLNKIISGDRYDFEKSEDYDSKRAAKLAKHRVELEDKVGSWWIGVREAIISNSILEVSSDIPDHVPSPSLPYAVIQRSTRSPKPPADVPLPTLTFFGDFPKKVDQFQLSSPTPSPPMERIISPESCTISPYSLPSAAYAVNIVDKEQPLSFSSSSPFQNQLSFSTKACRATLKSCGKVGLGIGRGSPPDGESSENEWLLNVLDDSKDWDIPFQAEKEILAKQINQRGPQNPIKIIVSGEMPTPKPMIAGTTLWG</sequence>
<evidence type="ECO:0008006" key="4">
    <source>
        <dbReference type="Google" id="ProtNLM"/>
    </source>
</evidence>
<dbReference type="Proteomes" id="UP001329825">
    <property type="component" value="Chromosome 6"/>
</dbReference>
<name>A0ABZ1D614_9TREE</name>
<evidence type="ECO:0000313" key="3">
    <source>
        <dbReference type="Proteomes" id="UP001329825"/>
    </source>
</evidence>
<reference evidence="2 3" key="1">
    <citation type="submission" date="2024-01" db="EMBL/GenBank/DDBJ databases">
        <title>Comparative genomics of Cryptococcus and Kwoniella reveals pathogenesis evolution and contrasting modes of karyotype evolution via chromosome fusion or intercentromeric recombination.</title>
        <authorList>
            <person name="Coelho M.A."/>
            <person name="David-Palma M."/>
            <person name="Shea T."/>
            <person name="Bowers K."/>
            <person name="McGinley-Smith S."/>
            <person name="Mohammad A.W."/>
            <person name="Gnirke A."/>
            <person name="Yurkov A.M."/>
            <person name="Nowrousian M."/>
            <person name="Sun S."/>
            <person name="Cuomo C.A."/>
            <person name="Heitman J."/>
        </authorList>
    </citation>
    <scope>NUCLEOTIDE SEQUENCE [LARGE SCALE GENOMIC DNA]</scope>
    <source>
        <strain evidence="2">CBS 11374</strain>
    </source>
</reference>
<keyword evidence="3" id="KW-1185">Reference proteome</keyword>
<dbReference type="GeneID" id="87957188"/>
<dbReference type="RefSeq" id="XP_062792822.1">
    <property type="nucleotide sequence ID" value="XM_062936771.1"/>
</dbReference>
<proteinExistence type="predicted"/>
<evidence type="ECO:0000256" key="1">
    <source>
        <dbReference type="SAM" id="MobiDB-lite"/>
    </source>
</evidence>
<dbReference type="EMBL" id="CP141886">
    <property type="protein sequence ID" value="WRT68082.1"/>
    <property type="molecule type" value="Genomic_DNA"/>
</dbReference>
<feature type="compositionally biased region" description="Polar residues" evidence="1">
    <location>
        <begin position="117"/>
        <end position="131"/>
    </location>
</feature>